<gene>
    <name evidence="1" type="ORF">QAD02_009104</name>
</gene>
<dbReference type="Proteomes" id="UP001239111">
    <property type="component" value="Chromosome 4"/>
</dbReference>
<evidence type="ECO:0000313" key="1">
    <source>
        <dbReference type="EMBL" id="KAJ8667441.1"/>
    </source>
</evidence>
<sequence length="105" mass="11503">MTSLLFESSELSSLFPKCRPKLDQQHRSATIAVDGIGDGFNTGGIQSGSSNNNNSIRQNKLKSSRQLSFVGGPDENHQIQTSGLESSEISTERDMIDLERDTSDR</sequence>
<name>A0ACC2N957_9HYME</name>
<organism evidence="1 2">
    <name type="scientific">Eretmocerus hayati</name>
    <dbReference type="NCBI Taxonomy" id="131215"/>
    <lineage>
        <taxon>Eukaryota</taxon>
        <taxon>Metazoa</taxon>
        <taxon>Ecdysozoa</taxon>
        <taxon>Arthropoda</taxon>
        <taxon>Hexapoda</taxon>
        <taxon>Insecta</taxon>
        <taxon>Pterygota</taxon>
        <taxon>Neoptera</taxon>
        <taxon>Endopterygota</taxon>
        <taxon>Hymenoptera</taxon>
        <taxon>Apocrita</taxon>
        <taxon>Proctotrupomorpha</taxon>
        <taxon>Chalcidoidea</taxon>
        <taxon>Aphelinidae</taxon>
        <taxon>Aphelininae</taxon>
        <taxon>Eretmocerus</taxon>
    </lineage>
</organism>
<accession>A0ACC2N957</accession>
<protein>
    <submittedName>
        <fullName evidence="1">Uncharacterized protein</fullName>
    </submittedName>
</protein>
<proteinExistence type="predicted"/>
<evidence type="ECO:0000313" key="2">
    <source>
        <dbReference type="Proteomes" id="UP001239111"/>
    </source>
</evidence>
<reference evidence="1" key="1">
    <citation type="submission" date="2023-04" db="EMBL/GenBank/DDBJ databases">
        <title>A chromosome-level genome assembly of the parasitoid wasp Eretmocerus hayati.</title>
        <authorList>
            <person name="Zhong Y."/>
            <person name="Liu S."/>
            <person name="Liu Y."/>
        </authorList>
    </citation>
    <scope>NUCLEOTIDE SEQUENCE</scope>
    <source>
        <strain evidence="1">ZJU_SS_LIU_2023</strain>
    </source>
</reference>
<dbReference type="EMBL" id="CM056744">
    <property type="protein sequence ID" value="KAJ8667441.1"/>
    <property type="molecule type" value="Genomic_DNA"/>
</dbReference>
<keyword evidence="2" id="KW-1185">Reference proteome</keyword>
<comment type="caution">
    <text evidence="1">The sequence shown here is derived from an EMBL/GenBank/DDBJ whole genome shotgun (WGS) entry which is preliminary data.</text>
</comment>